<dbReference type="EMBL" id="BOQP01000050">
    <property type="protein sequence ID" value="GIM82206.1"/>
    <property type="molecule type" value="Genomic_DNA"/>
</dbReference>
<dbReference type="InterPro" id="IPR001867">
    <property type="entry name" value="OmpR/PhoB-type_DNA-bd"/>
</dbReference>
<feature type="domain" description="OmpR/PhoB-type" evidence="6">
    <location>
        <begin position="4"/>
        <end position="108"/>
    </location>
</feature>
<dbReference type="InterPro" id="IPR002182">
    <property type="entry name" value="NB-ARC"/>
</dbReference>
<dbReference type="InterPro" id="IPR011990">
    <property type="entry name" value="TPR-like_helical_dom_sf"/>
</dbReference>
<comment type="caution">
    <text evidence="7">The sequence shown here is derived from an EMBL/GenBank/DDBJ whole genome shotgun (WGS) entry which is preliminary data.</text>
</comment>
<evidence type="ECO:0000256" key="3">
    <source>
        <dbReference type="ARBA" id="ARBA00023125"/>
    </source>
</evidence>
<keyword evidence="2" id="KW-0805">Transcription regulation</keyword>
<evidence type="ECO:0000256" key="2">
    <source>
        <dbReference type="ARBA" id="ARBA00023015"/>
    </source>
</evidence>
<dbReference type="Gene3D" id="1.10.10.10">
    <property type="entry name" value="Winged helix-like DNA-binding domain superfamily/Winged helix DNA-binding domain"/>
    <property type="match status" value="1"/>
</dbReference>
<dbReference type="GO" id="GO:0043531">
    <property type="term" value="F:ADP binding"/>
    <property type="evidence" value="ECO:0007669"/>
    <property type="project" value="InterPro"/>
</dbReference>
<evidence type="ECO:0000256" key="5">
    <source>
        <dbReference type="PROSITE-ProRule" id="PRU01091"/>
    </source>
</evidence>
<dbReference type="SUPFAM" id="SSF52540">
    <property type="entry name" value="P-loop containing nucleoside triphosphate hydrolases"/>
    <property type="match status" value="1"/>
</dbReference>
<dbReference type="GO" id="GO:0006355">
    <property type="term" value="P:regulation of DNA-templated transcription"/>
    <property type="evidence" value="ECO:0007669"/>
    <property type="project" value="InterPro"/>
</dbReference>
<dbReference type="InterPro" id="IPR027417">
    <property type="entry name" value="P-loop_NTPase"/>
</dbReference>
<feature type="DNA-binding region" description="OmpR/PhoB-type" evidence="5">
    <location>
        <begin position="4"/>
        <end position="108"/>
    </location>
</feature>
<dbReference type="CDD" id="cd15831">
    <property type="entry name" value="BTAD"/>
    <property type="match status" value="1"/>
</dbReference>
<dbReference type="Proteomes" id="UP000680865">
    <property type="component" value="Unassembled WGS sequence"/>
</dbReference>
<reference evidence="7" key="1">
    <citation type="submission" date="2021-03" db="EMBL/GenBank/DDBJ databases">
        <title>Whole genome shotgun sequence of Actinoplanes consettensis NBRC 14913.</title>
        <authorList>
            <person name="Komaki H."/>
            <person name="Tamura T."/>
        </authorList>
    </citation>
    <scope>NUCLEOTIDE SEQUENCE</scope>
    <source>
        <strain evidence="7">NBRC 14913</strain>
    </source>
</reference>
<comment type="similarity">
    <text evidence="1">Belongs to the AfsR/DnrI/RedD regulatory family.</text>
</comment>
<dbReference type="AlphaFoldDB" id="A0A919T282"/>
<dbReference type="SUPFAM" id="SSF48452">
    <property type="entry name" value="TPR-like"/>
    <property type="match status" value="1"/>
</dbReference>
<dbReference type="InterPro" id="IPR036388">
    <property type="entry name" value="WH-like_DNA-bd_sf"/>
</dbReference>
<evidence type="ECO:0000256" key="4">
    <source>
        <dbReference type="ARBA" id="ARBA00023163"/>
    </source>
</evidence>
<keyword evidence="8" id="KW-1185">Reference proteome</keyword>
<dbReference type="SMART" id="SM00862">
    <property type="entry name" value="Trans_reg_C"/>
    <property type="match status" value="1"/>
</dbReference>
<dbReference type="GO" id="GO:0003677">
    <property type="term" value="F:DNA binding"/>
    <property type="evidence" value="ECO:0007669"/>
    <property type="project" value="UniProtKB-UniRule"/>
</dbReference>
<dbReference type="Gene3D" id="3.40.50.300">
    <property type="entry name" value="P-loop containing nucleotide triphosphate hydrolases"/>
    <property type="match status" value="1"/>
</dbReference>
<dbReference type="PANTHER" id="PTHR35807:SF1">
    <property type="entry name" value="TRANSCRIPTIONAL REGULATOR REDD"/>
    <property type="match status" value="1"/>
</dbReference>
<dbReference type="GO" id="GO:0000160">
    <property type="term" value="P:phosphorelay signal transduction system"/>
    <property type="evidence" value="ECO:0007669"/>
    <property type="project" value="InterPro"/>
</dbReference>
<dbReference type="Pfam" id="PF00931">
    <property type="entry name" value="NB-ARC"/>
    <property type="match status" value="1"/>
</dbReference>
<dbReference type="SUPFAM" id="SSF46894">
    <property type="entry name" value="C-terminal effector domain of the bipartite response regulators"/>
    <property type="match status" value="1"/>
</dbReference>
<evidence type="ECO:0000313" key="7">
    <source>
        <dbReference type="EMBL" id="GIM82206.1"/>
    </source>
</evidence>
<dbReference type="PANTHER" id="PTHR35807">
    <property type="entry name" value="TRANSCRIPTIONAL REGULATOR REDD-RELATED"/>
    <property type="match status" value="1"/>
</dbReference>
<dbReference type="PROSITE" id="PS51755">
    <property type="entry name" value="OMPR_PHOB"/>
    <property type="match status" value="1"/>
</dbReference>
<dbReference type="PRINTS" id="PR00364">
    <property type="entry name" value="DISEASERSIST"/>
</dbReference>
<evidence type="ECO:0000259" key="6">
    <source>
        <dbReference type="PROSITE" id="PS51755"/>
    </source>
</evidence>
<proteinExistence type="inferred from homology"/>
<sequence length="785" mass="84381">MIHPDPVKAEALRLTVLGPLRIWRGDVELEAGPRQQRCLLALLLARVGSPTSTAALVDLMWGHDAPVSAVNIIHKYVGALRRLLEPGLVPRSSGSYILKHGNGYLLSAGEDVLDLPAFRELVASAREASGTGRDEEALDSYLDALRMWRGPVGEALADGSAAATFAAVDHEFLDAVVDAARIATGLGRAADMLAPLRLAVRMSPLNELVHAGLITVLAASGHQAEALALHQVIRERLAEELGIDPGSDLQKAYHGVLTQSVWLDSDSTAAQVPPAPQLHRPGMHVRPAQLPPDQPLFTGRTGEMAVLTQMMEGTHEQRRTSPLVVAMDGMGGVGKTALAVHFAHRVADGFTDGQLYLDLRGDRNEDESLSAGDALAAMLYALGVAVSEIPDTFDERAGTFRSLTAGKRILILLDNVRNAAQVRSLVPNSAGSLVLVTSRSPLLGLAAFDGAHLLRVDVPELGAARALFNRRLAGRVDDSATPEMVDDVIELCGRLPLALAVLAARLTARPVVSLDTVHAQLCEGGDRLDALSGGGDVCDPRSAFSSSYRRLSEESARLFRLMSAGMGPDLTAEACVSLADRAAPAVHAALSELTAAALITEEDGGRYSTHILVRTYAEELLIVTETPVERAAAVNRMLQHQTAATTRGRELVGGPSLRVTEATLRYPALLLAQQPDGRWGALSRRIRRTDELRCPDRGSRRGDHVVQLVRHATFVVAAEHLEQPVKTYRPFATRPEPDKIVRPSPVGRGQWREPAGCREDLRCFLPAVESQRLGIAVWLAGRLRE</sequence>
<dbReference type="SMART" id="SM01043">
    <property type="entry name" value="BTAD"/>
    <property type="match status" value="1"/>
</dbReference>
<evidence type="ECO:0000256" key="1">
    <source>
        <dbReference type="ARBA" id="ARBA00005820"/>
    </source>
</evidence>
<keyword evidence="3 5" id="KW-0238">DNA-binding</keyword>
<gene>
    <name evidence="7" type="ORF">Aco04nite_80420</name>
</gene>
<dbReference type="InterPro" id="IPR016032">
    <property type="entry name" value="Sig_transdc_resp-reg_C-effctor"/>
</dbReference>
<dbReference type="InterPro" id="IPR005158">
    <property type="entry name" value="BTAD"/>
</dbReference>
<name>A0A919T282_9ACTN</name>
<accession>A0A919T282</accession>
<dbReference type="InterPro" id="IPR051677">
    <property type="entry name" value="AfsR-DnrI-RedD_regulator"/>
</dbReference>
<organism evidence="7 8">
    <name type="scientific">Winogradskya consettensis</name>
    <dbReference type="NCBI Taxonomy" id="113560"/>
    <lineage>
        <taxon>Bacteria</taxon>
        <taxon>Bacillati</taxon>
        <taxon>Actinomycetota</taxon>
        <taxon>Actinomycetes</taxon>
        <taxon>Micromonosporales</taxon>
        <taxon>Micromonosporaceae</taxon>
        <taxon>Winogradskya</taxon>
    </lineage>
</organism>
<protein>
    <recommendedName>
        <fullName evidence="6">OmpR/PhoB-type domain-containing protein</fullName>
    </recommendedName>
</protein>
<evidence type="ECO:0000313" key="8">
    <source>
        <dbReference type="Proteomes" id="UP000680865"/>
    </source>
</evidence>
<dbReference type="Pfam" id="PF03704">
    <property type="entry name" value="BTAD"/>
    <property type="match status" value="1"/>
</dbReference>
<dbReference type="Gene3D" id="1.25.40.10">
    <property type="entry name" value="Tetratricopeptide repeat domain"/>
    <property type="match status" value="1"/>
</dbReference>
<keyword evidence="4" id="KW-0804">Transcription</keyword>